<dbReference type="AlphaFoldDB" id="A0A836CHJ4"/>
<dbReference type="EMBL" id="JAFCMP010000132">
    <property type="protein sequence ID" value="KAG5185453.1"/>
    <property type="molecule type" value="Genomic_DNA"/>
</dbReference>
<gene>
    <name evidence="1" type="ORF">JKP88DRAFT_289271</name>
</gene>
<organism evidence="1 2">
    <name type="scientific">Tribonema minus</name>
    <dbReference type="NCBI Taxonomy" id="303371"/>
    <lineage>
        <taxon>Eukaryota</taxon>
        <taxon>Sar</taxon>
        <taxon>Stramenopiles</taxon>
        <taxon>Ochrophyta</taxon>
        <taxon>PX clade</taxon>
        <taxon>Xanthophyceae</taxon>
        <taxon>Tribonematales</taxon>
        <taxon>Tribonemataceae</taxon>
        <taxon>Tribonema</taxon>
    </lineage>
</organism>
<evidence type="ECO:0000313" key="2">
    <source>
        <dbReference type="Proteomes" id="UP000664859"/>
    </source>
</evidence>
<accession>A0A836CHJ4</accession>
<protein>
    <submittedName>
        <fullName evidence="1">Uncharacterized protein</fullName>
    </submittedName>
</protein>
<reference evidence="1" key="1">
    <citation type="submission" date="2021-02" db="EMBL/GenBank/DDBJ databases">
        <title>First Annotated Genome of the Yellow-green Alga Tribonema minus.</title>
        <authorList>
            <person name="Mahan K.M."/>
        </authorList>
    </citation>
    <scope>NUCLEOTIDE SEQUENCE</scope>
    <source>
        <strain evidence="1">UTEX B ZZ1240</strain>
    </source>
</reference>
<evidence type="ECO:0000313" key="1">
    <source>
        <dbReference type="EMBL" id="KAG5185453.1"/>
    </source>
</evidence>
<dbReference type="OrthoDB" id="46052at2759"/>
<proteinExistence type="predicted"/>
<name>A0A836CHJ4_9STRA</name>
<dbReference type="Gene3D" id="3.30.110.20">
    <property type="entry name" value="Alba-like domain"/>
    <property type="match status" value="1"/>
</dbReference>
<dbReference type="Proteomes" id="UP000664859">
    <property type="component" value="Unassembled WGS sequence"/>
</dbReference>
<keyword evidence="2" id="KW-1185">Reference proteome</keyword>
<sequence>MLETTEQVTLSALEGAIVSGVDAAFLLERSQVATITEVRTDLATVTARAPHGAEAPASSQWRARMQITLTRTPQYQQFLLDEAGAEAAEEAAAEVAQEFAEEIAVMPGDAEVTGAAAAAAAGEGVAEAADATVPICAVTGEGKPDVADSYGFAATPIAFEPSEM</sequence>
<dbReference type="GO" id="GO:0003676">
    <property type="term" value="F:nucleic acid binding"/>
    <property type="evidence" value="ECO:0007669"/>
    <property type="project" value="InterPro"/>
</dbReference>
<comment type="caution">
    <text evidence="1">The sequence shown here is derived from an EMBL/GenBank/DDBJ whole genome shotgun (WGS) entry which is preliminary data.</text>
</comment>
<dbReference type="InterPro" id="IPR036882">
    <property type="entry name" value="Alba-like_dom_sf"/>
</dbReference>